<dbReference type="CDD" id="cd13529">
    <property type="entry name" value="PBP2_transferrin"/>
    <property type="match status" value="1"/>
</dbReference>
<keyword evidence="1" id="KW-0812">Transmembrane</keyword>
<dbReference type="SMART" id="SM00094">
    <property type="entry name" value="TR_FER"/>
    <property type="match status" value="1"/>
</dbReference>
<dbReference type="Gene3D" id="3.40.190.10">
    <property type="entry name" value="Periplasmic binding protein-like II"/>
    <property type="match status" value="1"/>
</dbReference>
<accession>A0A9W9ZTT0</accession>
<dbReference type="GO" id="GO:0005615">
    <property type="term" value="C:extracellular space"/>
    <property type="evidence" value="ECO:0007669"/>
    <property type="project" value="TreeGrafter"/>
</dbReference>
<keyword evidence="5" id="KW-1185">Reference proteome</keyword>
<feature type="signal peptide" evidence="2">
    <location>
        <begin position="1"/>
        <end position="20"/>
    </location>
</feature>
<keyword evidence="2" id="KW-0732">Signal</keyword>
<sequence>MVLVCAILSLLYICVGHGQAYPMRWCTTSAEEQTKCGAFIKVVNDSNVEVSCVQADSVIQCMEKIENGDADLITLDGGEVYLAGKKYGMVRVVNEQYVTAIITLAVAVAMLNSTVTMKNLKGKKTCHTGAGKTSVPSLTPNKELLGIRPLSNGVVVFSRCQKSRIDTQERNPQWNLCERMCPSECRLPCKYSGYSGALQVVLMDGVGEVAFVKHTTVMENVNASDASNYRYLCNDGSRAGTYFFKNWG</sequence>
<keyword evidence="1" id="KW-0472">Membrane</keyword>
<feature type="transmembrane region" description="Helical" evidence="1">
    <location>
        <begin position="97"/>
        <end position="115"/>
    </location>
</feature>
<dbReference type="Proteomes" id="UP001163046">
    <property type="component" value="Unassembled WGS sequence"/>
</dbReference>
<evidence type="ECO:0000256" key="1">
    <source>
        <dbReference type="SAM" id="Phobius"/>
    </source>
</evidence>
<evidence type="ECO:0000259" key="3">
    <source>
        <dbReference type="PROSITE" id="PS51408"/>
    </source>
</evidence>
<dbReference type="Pfam" id="PF00405">
    <property type="entry name" value="Transferrin"/>
    <property type="match status" value="1"/>
</dbReference>
<protein>
    <submittedName>
        <fullName evidence="4">Antigen p97</fullName>
    </submittedName>
</protein>
<reference evidence="4" key="1">
    <citation type="submission" date="2023-01" db="EMBL/GenBank/DDBJ databases">
        <title>Genome assembly of the deep-sea coral Lophelia pertusa.</title>
        <authorList>
            <person name="Herrera S."/>
            <person name="Cordes E."/>
        </authorList>
    </citation>
    <scope>NUCLEOTIDE SEQUENCE</scope>
    <source>
        <strain evidence="4">USNM1676648</strain>
        <tissue evidence="4">Polyp</tissue>
    </source>
</reference>
<dbReference type="OrthoDB" id="9981115at2759"/>
<feature type="domain" description="Transferrin-like" evidence="3">
    <location>
        <begin position="23"/>
        <end position="248"/>
    </location>
</feature>
<dbReference type="GO" id="GO:0006826">
    <property type="term" value="P:iron ion transport"/>
    <property type="evidence" value="ECO:0007669"/>
    <property type="project" value="TreeGrafter"/>
</dbReference>
<dbReference type="PROSITE" id="PS51408">
    <property type="entry name" value="TRANSFERRIN_LIKE_4"/>
    <property type="match status" value="1"/>
</dbReference>
<dbReference type="GO" id="GO:0005886">
    <property type="term" value="C:plasma membrane"/>
    <property type="evidence" value="ECO:0007669"/>
    <property type="project" value="TreeGrafter"/>
</dbReference>
<evidence type="ECO:0000313" key="5">
    <source>
        <dbReference type="Proteomes" id="UP001163046"/>
    </source>
</evidence>
<dbReference type="PRINTS" id="PR00422">
    <property type="entry name" value="TRANSFERRIN"/>
</dbReference>
<keyword evidence="1" id="KW-1133">Transmembrane helix</keyword>
<gene>
    <name evidence="4" type="primary">MFI2_2</name>
    <name evidence="4" type="ORF">OS493_001100</name>
</gene>
<dbReference type="GO" id="GO:0055037">
    <property type="term" value="C:recycling endosome"/>
    <property type="evidence" value="ECO:0007669"/>
    <property type="project" value="TreeGrafter"/>
</dbReference>
<dbReference type="PANTHER" id="PTHR11485:SF29">
    <property type="entry name" value="TRANSFERRIN 2"/>
    <property type="match status" value="1"/>
</dbReference>
<dbReference type="SUPFAM" id="SSF53850">
    <property type="entry name" value="Periplasmic binding protein-like II"/>
    <property type="match status" value="1"/>
</dbReference>
<dbReference type="InterPro" id="IPR001156">
    <property type="entry name" value="Transferrin-like_dom"/>
</dbReference>
<evidence type="ECO:0000313" key="4">
    <source>
        <dbReference type="EMBL" id="KAJ7387757.1"/>
    </source>
</evidence>
<evidence type="ECO:0000256" key="2">
    <source>
        <dbReference type="SAM" id="SignalP"/>
    </source>
</evidence>
<comment type="caution">
    <text evidence="4">The sequence shown here is derived from an EMBL/GenBank/DDBJ whole genome shotgun (WGS) entry which is preliminary data.</text>
</comment>
<dbReference type="GO" id="GO:0005769">
    <property type="term" value="C:early endosome"/>
    <property type="evidence" value="ECO:0007669"/>
    <property type="project" value="TreeGrafter"/>
</dbReference>
<dbReference type="AlphaFoldDB" id="A0A9W9ZTT0"/>
<feature type="chain" id="PRO_5040793602" evidence="2">
    <location>
        <begin position="21"/>
        <end position="248"/>
    </location>
</feature>
<dbReference type="PANTHER" id="PTHR11485">
    <property type="entry name" value="TRANSFERRIN"/>
    <property type="match status" value="1"/>
</dbReference>
<organism evidence="4 5">
    <name type="scientific">Desmophyllum pertusum</name>
    <dbReference type="NCBI Taxonomy" id="174260"/>
    <lineage>
        <taxon>Eukaryota</taxon>
        <taxon>Metazoa</taxon>
        <taxon>Cnidaria</taxon>
        <taxon>Anthozoa</taxon>
        <taxon>Hexacorallia</taxon>
        <taxon>Scleractinia</taxon>
        <taxon>Caryophylliina</taxon>
        <taxon>Caryophylliidae</taxon>
        <taxon>Desmophyllum</taxon>
    </lineage>
</organism>
<dbReference type="EMBL" id="MU825873">
    <property type="protein sequence ID" value="KAJ7387757.1"/>
    <property type="molecule type" value="Genomic_DNA"/>
</dbReference>
<name>A0A9W9ZTT0_9CNID</name>
<proteinExistence type="predicted"/>